<evidence type="ECO:0000313" key="4">
    <source>
        <dbReference type="Proteomes" id="UP000468650"/>
    </source>
</evidence>
<evidence type="ECO:0000259" key="2">
    <source>
        <dbReference type="Pfam" id="PF04264"/>
    </source>
</evidence>
<proteinExistence type="predicted"/>
<comment type="caution">
    <text evidence="3">The sequence shown here is derived from an EMBL/GenBank/DDBJ whole genome shotgun (WGS) entry which is preliminary data.</text>
</comment>
<dbReference type="AlphaFoldDB" id="A0A6N6RDC9"/>
<organism evidence="3 4">
    <name type="scientific">Phaeocystidibacter luteus</name>
    <dbReference type="NCBI Taxonomy" id="911197"/>
    <lineage>
        <taxon>Bacteria</taxon>
        <taxon>Pseudomonadati</taxon>
        <taxon>Bacteroidota</taxon>
        <taxon>Flavobacteriia</taxon>
        <taxon>Flavobacteriales</taxon>
        <taxon>Phaeocystidibacteraceae</taxon>
        <taxon>Phaeocystidibacter</taxon>
    </lineage>
</organism>
<feature type="chain" id="PRO_5026735633" evidence="1">
    <location>
        <begin position="23"/>
        <end position="186"/>
    </location>
</feature>
<dbReference type="Proteomes" id="UP000468650">
    <property type="component" value="Unassembled WGS sequence"/>
</dbReference>
<dbReference type="RefSeq" id="WP_151668102.1">
    <property type="nucleotide sequence ID" value="NZ_WBVO01000011.1"/>
</dbReference>
<name>A0A6N6RDC9_9FLAO</name>
<sequence>MKPFKFLLALLLIGFASTQVSAQRMMTREGYIKFFSSTAVEDIEAASNQASSVLEKNTGKIAFQVLMTSFSFEKALMQEHFNENYVESETYPKATFAGQIEDLSKVDFETEGTYNVTIKGTLTVHGVAQERTVSATIKVEGENVLLETVFKVKPADHDIEIPSVVRDNIARELEVTVKAKYAPLNR</sequence>
<feature type="signal peptide" evidence="1">
    <location>
        <begin position="1"/>
        <end position="22"/>
    </location>
</feature>
<reference evidence="3 4" key="1">
    <citation type="submission" date="2019-09" db="EMBL/GenBank/DDBJ databases">
        <title>Genomes of family Cryomorphaceae.</title>
        <authorList>
            <person name="Bowman J.P."/>
        </authorList>
    </citation>
    <scope>NUCLEOTIDE SEQUENCE [LARGE SCALE GENOMIC DNA]</scope>
    <source>
        <strain evidence="3 4">LMG 25704</strain>
    </source>
</reference>
<dbReference type="SUPFAM" id="SSF101874">
    <property type="entry name" value="YceI-like"/>
    <property type="match status" value="1"/>
</dbReference>
<dbReference type="OrthoDB" id="116832at2"/>
<dbReference type="Gene3D" id="2.40.128.110">
    <property type="entry name" value="Lipid/polyisoprenoid-binding, YceI-like"/>
    <property type="match status" value="1"/>
</dbReference>
<accession>A0A6N6RDC9</accession>
<gene>
    <name evidence="3" type="ORF">F8C67_12010</name>
</gene>
<keyword evidence="1" id="KW-0732">Signal</keyword>
<dbReference type="EMBL" id="WBVO01000011">
    <property type="protein sequence ID" value="KAB2807297.1"/>
    <property type="molecule type" value="Genomic_DNA"/>
</dbReference>
<dbReference type="InterPro" id="IPR007372">
    <property type="entry name" value="Lipid/polyisoprenoid-bd_YceI"/>
</dbReference>
<dbReference type="Pfam" id="PF04264">
    <property type="entry name" value="YceI"/>
    <property type="match status" value="1"/>
</dbReference>
<feature type="domain" description="Lipid/polyisoprenoid-binding YceI-like" evidence="2">
    <location>
        <begin position="27"/>
        <end position="179"/>
    </location>
</feature>
<evidence type="ECO:0000256" key="1">
    <source>
        <dbReference type="SAM" id="SignalP"/>
    </source>
</evidence>
<dbReference type="InterPro" id="IPR036761">
    <property type="entry name" value="TTHA0802/YceI-like_sf"/>
</dbReference>
<evidence type="ECO:0000313" key="3">
    <source>
        <dbReference type="EMBL" id="KAB2807297.1"/>
    </source>
</evidence>
<keyword evidence="4" id="KW-1185">Reference proteome</keyword>
<protein>
    <submittedName>
        <fullName evidence="3">YceI family protein</fullName>
    </submittedName>
</protein>